<sequence>MPLQVSNQCPPPGMYPPELLSSCYPPLVCTQPQYAGCQWRNKGNNRPKAGRLRMTENRIILGRHNRAVDESKPITCSYIQVPLIDRGLLPLCTSGWCLR</sequence>
<evidence type="ECO:0000313" key="1">
    <source>
        <dbReference type="EMBL" id="KAG5630034.1"/>
    </source>
</evidence>
<keyword evidence="2" id="KW-1185">Reference proteome</keyword>
<dbReference type="AlphaFoldDB" id="A0A9J6B0G2"/>
<protein>
    <submittedName>
        <fullName evidence="1">Uncharacterized protein</fullName>
    </submittedName>
</protein>
<gene>
    <name evidence="1" type="ORF">H5410_001751</name>
</gene>
<dbReference type="Proteomes" id="UP000824120">
    <property type="component" value="Chromosome 1"/>
</dbReference>
<comment type="caution">
    <text evidence="1">The sequence shown here is derived from an EMBL/GenBank/DDBJ whole genome shotgun (WGS) entry which is preliminary data.</text>
</comment>
<name>A0A9J6B0G2_SOLCO</name>
<organism evidence="1 2">
    <name type="scientific">Solanum commersonii</name>
    <name type="common">Commerson's wild potato</name>
    <name type="synonym">Commerson's nightshade</name>
    <dbReference type="NCBI Taxonomy" id="4109"/>
    <lineage>
        <taxon>Eukaryota</taxon>
        <taxon>Viridiplantae</taxon>
        <taxon>Streptophyta</taxon>
        <taxon>Embryophyta</taxon>
        <taxon>Tracheophyta</taxon>
        <taxon>Spermatophyta</taxon>
        <taxon>Magnoliopsida</taxon>
        <taxon>eudicotyledons</taxon>
        <taxon>Gunneridae</taxon>
        <taxon>Pentapetalae</taxon>
        <taxon>asterids</taxon>
        <taxon>lamiids</taxon>
        <taxon>Solanales</taxon>
        <taxon>Solanaceae</taxon>
        <taxon>Solanoideae</taxon>
        <taxon>Solaneae</taxon>
        <taxon>Solanum</taxon>
    </lineage>
</organism>
<accession>A0A9J6B0G2</accession>
<proteinExistence type="predicted"/>
<dbReference type="EMBL" id="JACXVP010000001">
    <property type="protein sequence ID" value="KAG5630034.1"/>
    <property type="molecule type" value="Genomic_DNA"/>
</dbReference>
<evidence type="ECO:0000313" key="2">
    <source>
        <dbReference type="Proteomes" id="UP000824120"/>
    </source>
</evidence>
<reference evidence="1 2" key="1">
    <citation type="submission" date="2020-09" db="EMBL/GenBank/DDBJ databases">
        <title>De no assembly of potato wild relative species, Solanum commersonii.</title>
        <authorList>
            <person name="Cho K."/>
        </authorList>
    </citation>
    <scope>NUCLEOTIDE SEQUENCE [LARGE SCALE GENOMIC DNA]</scope>
    <source>
        <strain evidence="1">LZ3.2</strain>
        <tissue evidence="1">Leaf</tissue>
    </source>
</reference>